<sequence>MEKERFSLLLLEPAEIYFEDFSAFLFPVDANEHDFEKKKQIGRLKMCSKSIVFDPKDINKPLIKISLKECLNISEWDGELAAKLSPKNNVIAVNCKQYVEMLAGNVLAPYSFIAEKHKFLFLLNYARLTDCLPQICQLHRASTLPAAEQSSMIAAIVYSRQSRVSFDTLWLEDLYEKVILETQGSKITPLVVNPGRILLTSSRLYFQPYNNVESYPVLKIRLPDIRRIVQRRFLLRQVGLEIYCDNNSQVTHLYLSFKSEVERDSLYHGLMDQPCVHLENTEQEMMTLQWQNGVLSNYDYLLYINSMADRTFNDLTQYPVFPWVIKDYSSSELNLDDPKSYRNLSKPVGALSEVRLARLKERCKEMSPPKFLYGSHYSAPGFALFYLVRKFPHYMLCLQNGRFDHPDRMFNSVPDVWKNVTTNMSDFKEVIPAFYDAEGGGDFLVNAYGINFGYRHDGTKIGDVQLPPWSTGPQDFVRKLRDALESDHVSNTLNHWIDLIFGYKQTGSEAEKADNLFYYLCYEGAIDLDSIQDLNQRHALEVQIMEFGQIPKQIFTLPHPQRLTGLPPLITTNLEESSNATSEMEKSSAFRDRVHSVSHFPVWHSFSTLRNIASFQSHKEAVTAVAVAENKQFVVSVGQDSLLKMYSISEKRQVRSVTLSSMALSSCIIMPDDKSLIVGSWDNNIILYNLEFGREMDSVRGHEDAVSCLAWGSNNQVLVSGSWDCSVRVWQGMADGRRIKPSSSLTAQFDHDAHITCLSLTRDNKLLVSGTQDGDLFVWSVETQSLNQQLPRHNDTVYAASFSPDGNKLVSCGEDKTFKVFDLTSGMLVYTKTLDEELRCLCWDGFTLILGGSFGNLYIWDLVQVKLLKQISAHIGAVTAVASSNDGTVVVTGGEDRRVVIWKPSSDS</sequence>
<dbReference type="Gene3D" id="1.10.1540.10">
    <property type="entry name" value="BEACH domain"/>
    <property type="match status" value="1"/>
</dbReference>
<feature type="repeat" description="WD" evidence="1">
    <location>
        <begin position="871"/>
        <end position="908"/>
    </location>
</feature>
<dbReference type="PANTHER" id="PTHR13743">
    <property type="entry name" value="BEIGE/BEACH-RELATED"/>
    <property type="match status" value="1"/>
</dbReference>
<dbReference type="PROSITE" id="PS50082">
    <property type="entry name" value="WD_REPEATS_2"/>
    <property type="match status" value="5"/>
</dbReference>
<dbReference type="Pfam" id="PF00400">
    <property type="entry name" value="WD40"/>
    <property type="match status" value="5"/>
</dbReference>
<evidence type="ECO:0000313" key="4">
    <source>
        <dbReference type="EMBL" id="KDR24364.1"/>
    </source>
</evidence>
<feature type="repeat" description="WD" evidence="1">
    <location>
        <begin position="615"/>
        <end position="656"/>
    </location>
</feature>
<dbReference type="PROSITE" id="PS50197">
    <property type="entry name" value="BEACH"/>
    <property type="match status" value="1"/>
</dbReference>
<dbReference type="Proteomes" id="UP000027135">
    <property type="component" value="Unassembled WGS sequence"/>
</dbReference>
<feature type="domain" description="BEACH-type PH" evidence="3">
    <location>
        <begin position="173"/>
        <end position="271"/>
    </location>
</feature>
<dbReference type="OrthoDB" id="26681at2759"/>
<dbReference type="SUPFAM" id="SSF81837">
    <property type="entry name" value="BEACH domain"/>
    <property type="match status" value="1"/>
</dbReference>
<dbReference type="Pfam" id="PF25400">
    <property type="entry name" value="PH_FAN"/>
    <property type="match status" value="1"/>
</dbReference>
<evidence type="ECO:0000259" key="3">
    <source>
        <dbReference type="PROSITE" id="PS51783"/>
    </source>
</evidence>
<dbReference type="InterPro" id="IPR023362">
    <property type="entry name" value="PH-BEACH_dom"/>
</dbReference>
<feature type="repeat" description="WD" evidence="1">
    <location>
        <begin position="790"/>
        <end position="831"/>
    </location>
</feature>
<dbReference type="SUPFAM" id="SSF50978">
    <property type="entry name" value="WD40 repeat-like"/>
    <property type="match status" value="1"/>
</dbReference>
<evidence type="ECO:0000256" key="1">
    <source>
        <dbReference type="PROSITE-ProRule" id="PRU00221"/>
    </source>
</evidence>
<dbReference type="SMART" id="SM01026">
    <property type="entry name" value="Beach"/>
    <property type="match status" value="1"/>
</dbReference>
<evidence type="ECO:0000259" key="2">
    <source>
        <dbReference type="PROSITE" id="PS50197"/>
    </source>
</evidence>
<dbReference type="Gene3D" id="2.30.29.30">
    <property type="entry name" value="Pleckstrin-homology domain (PH domain)/Phosphotyrosine-binding domain (PTB)"/>
    <property type="match status" value="1"/>
</dbReference>
<dbReference type="InterPro" id="IPR036372">
    <property type="entry name" value="BEACH_dom_sf"/>
</dbReference>
<dbReference type="InterPro" id="IPR001680">
    <property type="entry name" value="WD40_rpt"/>
</dbReference>
<feature type="domain" description="BEACH" evidence="2">
    <location>
        <begin position="275"/>
        <end position="562"/>
    </location>
</feature>
<reference evidence="4 5" key="1">
    <citation type="journal article" date="2014" name="Nat. Commun.">
        <title>Molecular traces of alternative social organization in a termite genome.</title>
        <authorList>
            <person name="Terrapon N."/>
            <person name="Li C."/>
            <person name="Robertson H.M."/>
            <person name="Ji L."/>
            <person name="Meng X."/>
            <person name="Booth W."/>
            <person name="Chen Z."/>
            <person name="Childers C.P."/>
            <person name="Glastad K.M."/>
            <person name="Gokhale K."/>
            <person name="Gowin J."/>
            <person name="Gronenberg W."/>
            <person name="Hermansen R.A."/>
            <person name="Hu H."/>
            <person name="Hunt B.G."/>
            <person name="Huylmans A.K."/>
            <person name="Khalil S.M."/>
            <person name="Mitchell R.D."/>
            <person name="Munoz-Torres M.C."/>
            <person name="Mustard J.A."/>
            <person name="Pan H."/>
            <person name="Reese J.T."/>
            <person name="Scharf M.E."/>
            <person name="Sun F."/>
            <person name="Vogel H."/>
            <person name="Xiao J."/>
            <person name="Yang W."/>
            <person name="Yang Z."/>
            <person name="Yang Z."/>
            <person name="Zhou J."/>
            <person name="Zhu J."/>
            <person name="Brent C.S."/>
            <person name="Elsik C.G."/>
            <person name="Goodisman M.A."/>
            <person name="Liberles D.A."/>
            <person name="Roe R.M."/>
            <person name="Vargo E.L."/>
            <person name="Vilcinskas A."/>
            <person name="Wang J."/>
            <person name="Bornberg-Bauer E."/>
            <person name="Korb J."/>
            <person name="Zhang G."/>
            <person name="Liebig J."/>
        </authorList>
    </citation>
    <scope>NUCLEOTIDE SEQUENCE [LARGE SCALE GENOMIC DNA]</scope>
    <source>
        <tissue evidence="4">Whole organism</tissue>
    </source>
</reference>
<dbReference type="PROSITE" id="PS51783">
    <property type="entry name" value="PH_BEACH"/>
    <property type="match status" value="1"/>
</dbReference>
<gene>
    <name evidence="4" type="ORF">L798_04314</name>
</gene>
<dbReference type="CDD" id="cd00200">
    <property type="entry name" value="WD40"/>
    <property type="match status" value="1"/>
</dbReference>
<dbReference type="CDD" id="cd01201">
    <property type="entry name" value="PH_BEACH"/>
    <property type="match status" value="1"/>
</dbReference>
<dbReference type="STRING" id="136037.A0A067RWS9"/>
<evidence type="ECO:0000313" key="5">
    <source>
        <dbReference type="Proteomes" id="UP000027135"/>
    </source>
</evidence>
<dbReference type="Pfam" id="PF02138">
    <property type="entry name" value="Beach"/>
    <property type="match status" value="1"/>
</dbReference>
<dbReference type="AlphaFoldDB" id="A0A067RWS9"/>
<dbReference type="InterPro" id="IPR036322">
    <property type="entry name" value="WD40_repeat_dom_sf"/>
</dbReference>
<dbReference type="InterPro" id="IPR004182">
    <property type="entry name" value="GRAM"/>
</dbReference>
<name>A0A067RWS9_ZOONE</name>
<dbReference type="Pfam" id="PF02893">
    <property type="entry name" value="GRAM"/>
    <property type="match status" value="1"/>
</dbReference>
<dbReference type="SUPFAM" id="SSF50729">
    <property type="entry name" value="PH domain-like"/>
    <property type="match status" value="1"/>
</dbReference>
<dbReference type="InterPro" id="IPR011993">
    <property type="entry name" value="PH-like_dom_sf"/>
</dbReference>
<dbReference type="InterPro" id="IPR050865">
    <property type="entry name" value="BEACH_Domain"/>
</dbReference>
<proteinExistence type="predicted"/>
<dbReference type="OMA" id="QVYKRRY"/>
<feature type="repeat" description="WD" evidence="1">
    <location>
        <begin position="748"/>
        <end position="789"/>
    </location>
</feature>
<dbReference type="Gene3D" id="2.130.10.10">
    <property type="entry name" value="YVTN repeat-like/Quinoprotein amine dehydrogenase"/>
    <property type="match status" value="2"/>
</dbReference>
<keyword evidence="1" id="KW-0853">WD repeat</keyword>
<dbReference type="PANTHER" id="PTHR13743:SF123">
    <property type="entry name" value="PROTEIN FAN"/>
    <property type="match status" value="1"/>
</dbReference>
<feature type="repeat" description="WD" evidence="1">
    <location>
        <begin position="699"/>
        <end position="731"/>
    </location>
</feature>
<dbReference type="SMART" id="SM00320">
    <property type="entry name" value="WD40"/>
    <property type="match status" value="7"/>
</dbReference>
<dbReference type="InterPro" id="IPR000409">
    <property type="entry name" value="BEACH_dom"/>
</dbReference>
<dbReference type="eggNOG" id="KOG1786">
    <property type="taxonomic scope" value="Eukaryota"/>
</dbReference>
<dbReference type="InterPro" id="IPR015943">
    <property type="entry name" value="WD40/YVTN_repeat-like_dom_sf"/>
</dbReference>
<keyword evidence="5" id="KW-1185">Reference proteome</keyword>
<accession>A0A067RWS9</accession>
<dbReference type="InParanoid" id="A0A067RWS9"/>
<dbReference type="EMBL" id="KK852415">
    <property type="protein sequence ID" value="KDR24364.1"/>
    <property type="molecule type" value="Genomic_DNA"/>
</dbReference>
<protein>
    <submittedName>
        <fullName evidence="4">Protein FAN</fullName>
    </submittedName>
</protein>
<dbReference type="CDD" id="cd06071">
    <property type="entry name" value="Beach"/>
    <property type="match status" value="1"/>
</dbReference>
<dbReference type="InterPro" id="IPR057496">
    <property type="entry name" value="FAN-like_PH"/>
</dbReference>
<organism evidence="4 5">
    <name type="scientific">Zootermopsis nevadensis</name>
    <name type="common">Dampwood termite</name>
    <dbReference type="NCBI Taxonomy" id="136037"/>
    <lineage>
        <taxon>Eukaryota</taxon>
        <taxon>Metazoa</taxon>
        <taxon>Ecdysozoa</taxon>
        <taxon>Arthropoda</taxon>
        <taxon>Hexapoda</taxon>
        <taxon>Insecta</taxon>
        <taxon>Pterygota</taxon>
        <taxon>Neoptera</taxon>
        <taxon>Polyneoptera</taxon>
        <taxon>Dictyoptera</taxon>
        <taxon>Blattodea</taxon>
        <taxon>Blattoidea</taxon>
        <taxon>Termitoidae</taxon>
        <taxon>Termopsidae</taxon>
        <taxon>Zootermopsis</taxon>
    </lineage>
</organism>
<dbReference type="PROSITE" id="PS50294">
    <property type="entry name" value="WD_REPEATS_REGION"/>
    <property type="match status" value="4"/>
</dbReference>